<sequence>MVYTSHTMMSEMVLPLTLEKQVAIAILKLVTLSNLCCVTNQFHVIKSMAKEAIQELCLIMQNVLANCFFHLINLQEMVAGFCFMGFPNCMGSIDGTHIHIICLPQGIQVFTNCKGCFTVLQDVISYEGYFPHIFAT</sequence>
<organism evidence="1 2">
    <name type="scientific">Alligator mississippiensis</name>
    <name type="common">American alligator</name>
    <dbReference type="NCBI Taxonomy" id="8496"/>
    <lineage>
        <taxon>Eukaryota</taxon>
        <taxon>Metazoa</taxon>
        <taxon>Chordata</taxon>
        <taxon>Craniata</taxon>
        <taxon>Vertebrata</taxon>
        <taxon>Euteleostomi</taxon>
        <taxon>Archelosauria</taxon>
        <taxon>Archosauria</taxon>
        <taxon>Crocodylia</taxon>
        <taxon>Alligatoridae</taxon>
        <taxon>Alligatorinae</taxon>
        <taxon>Alligator</taxon>
    </lineage>
</organism>
<dbReference type="Proteomes" id="UP000050525">
    <property type="component" value="Unassembled WGS sequence"/>
</dbReference>
<gene>
    <name evidence="1" type="ORF">Y1Q_0011344</name>
</gene>
<protein>
    <recommendedName>
        <fullName evidence="3">DDE Tnp4 domain-containing protein</fullName>
    </recommendedName>
</protein>
<proteinExistence type="predicted"/>
<dbReference type="EMBL" id="AKHW03003826">
    <property type="protein sequence ID" value="KYO33037.1"/>
    <property type="molecule type" value="Genomic_DNA"/>
</dbReference>
<evidence type="ECO:0000313" key="2">
    <source>
        <dbReference type="Proteomes" id="UP000050525"/>
    </source>
</evidence>
<name>A0A151N8F4_ALLMI</name>
<evidence type="ECO:0000313" key="1">
    <source>
        <dbReference type="EMBL" id="KYO33037.1"/>
    </source>
</evidence>
<accession>A0A151N8F4</accession>
<reference evidence="1 2" key="1">
    <citation type="journal article" date="2012" name="Genome Biol.">
        <title>Sequencing three crocodilian genomes to illuminate the evolution of archosaurs and amniotes.</title>
        <authorList>
            <person name="St John J.A."/>
            <person name="Braun E.L."/>
            <person name="Isberg S.R."/>
            <person name="Miles L.G."/>
            <person name="Chong A.Y."/>
            <person name="Gongora J."/>
            <person name="Dalzell P."/>
            <person name="Moran C."/>
            <person name="Bed'hom B."/>
            <person name="Abzhanov A."/>
            <person name="Burgess S.C."/>
            <person name="Cooksey A.M."/>
            <person name="Castoe T.A."/>
            <person name="Crawford N.G."/>
            <person name="Densmore L.D."/>
            <person name="Drew J.C."/>
            <person name="Edwards S.V."/>
            <person name="Faircloth B.C."/>
            <person name="Fujita M.K."/>
            <person name="Greenwold M.J."/>
            <person name="Hoffmann F.G."/>
            <person name="Howard J.M."/>
            <person name="Iguchi T."/>
            <person name="Janes D.E."/>
            <person name="Khan S.Y."/>
            <person name="Kohno S."/>
            <person name="de Koning A.J."/>
            <person name="Lance S.L."/>
            <person name="McCarthy F.M."/>
            <person name="McCormack J.E."/>
            <person name="Merchant M.E."/>
            <person name="Peterson D.G."/>
            <person name="Pollock D.D."/>
            <person name="Pourmand N."/>
            <person name="Raney B.J."/>
            <person name="Roessler K.A."/>
            <person name="Sanford J.R."/>
            <person name="Sawyer R.H."/>
            <person name="Schmidt C.J."/>
            <person name="Triplett E.W."/>
            <person name="Tuberville T.D."/>
            <person name="Venegas-Anaya M."/>
            <person name="Howard J.T."/>
            <person name="Jarvis E.D."/>
            <person name="Guillette L.J.Jr."/>
            <person name="Glenn T.C."/>
            <person name="Green R.E."/>
            <person name="Ray D.A."/>
        </authorList>
    </citation>
    <scope>NUCLEOTIDE SEQUENCE [LARGE SCALE GENOMIC DNA]</scope>
    <source>
        <strain evidence="1">KSC_2009_1</strain>
    </source>
</reference>
<keyword evidence="2" id="KW-1185">Reference proteome</keyword>
<evidence type="ECO:0008006" key="3">
    <source>
        <dbReference type="Google" id="ProtNLM"/>
    </source>
</evidence>
<comment type="caution">
    <text evidence="1">The sequence shown here is derived from an EMBL/GenBank/DDBJ whole genome shotgun (WGS) entry which is preliminary data.</text>
</comment>
<dbReference type="AlphaFoldDB" id="A0A151N8F4"/>